<reference evidence="1" key="1">
    <citation type="submission" date="2013-04" db="EMBL/GenBank/DDBJ databases">
        <authorList>
            <person name="Harkins D.M."/>
            <person name="Durkin A.S."/>
            <person name="Selengut J.D."/>
            <person name="Sanka R."/>
            <person name="DePew J."/>
            <person name="Purushe J."/>
            <person name="Ahmed A."/>
            <person name="van der Linden H."/>
            <person name="Goris M.G.A."/>
            <person name="Hartskeerl R.A."/>
            <person name="Vinetz J.M."/>
            <person name="Sutton G.G."/>
            <person name="Nelson W.C."/>
            <person name="Fouts D.E."/>
        </authorList>
    </citation>
    <scope>NUCLEOTIDE SEQUENCE [LARGE SCALE GENOMIC DNA]</scope>
    <source>
        <strain evidence="1">BUT 6</strain>
    </source>
</reference>
<accession>S3VXN8</accession>
<sequence length="37" mass="4617">MLFPITSILTWWFFRPETPEYRDLIIAFVPRYFLSYS</sequence>
<name>S3VXN8_9LEPT</name>
<dbReference type="AlphaFoldDB" id="S3VXN8"/>
<protein>
    <submittedName>
        <fullName evidence="1">Uncharacterized protein</fullName>
    </submittedName>
</protein>
<comment type="caution">
    <text evidence="1">The sequence shown here is derived from an EMBL/GenBank/DDBJ whole genome shotgun (WGS) entry which is preliminary data.</text>
</comment>
<dbReference type="EMBL" id="AKWZ02000010">
    <property type="protein sequence ID" value="EPG72892.1"/>
    <property type="molecule type" value="Genomic_DNA"/>
</dbReference>
<organism evidence="1 2">
    <name type="scientific">Leptospira fainei serovar Hurstbridge str. BUT 6</name>
    <dbReference type="NCBI Taxonomy" id="1193011"/>
    <lineage>
        <taxon>Bacteria</taxon>
        <taxon>Pseudomonadati</taxon>
        <taxon>Spirochaetota</taxon>
        <taxon>Spirochaetia</taxon>
        <taxon>Leptospirales</taxon>
        <taxon>Leptospiraceae</taxon>
        <taxon>Leptospira</taxon>
    </lineage>
</organism>
<gene>
    <name evidence="1" type="ORF">LEP1GSC058_2394</name>
</gene>
<keyword evidence="2" id="KW-1185">Reference proteome</keyword>
<evidence type="ECO:0000313" key="2">
    <source>
        <dbReference type="Proteomes" id="UP000014540"/>
    </source>
</evidence>
<evidence type="ECO:0000313" key="1">
    <source>
        <dbReference type="EMBL" id="EPG72892.1"/>
    </source>
</evidence>
<proteinExistence type="predicted"/>
<dbReference type="Proteomes" id="UP000014540">
    <property type="component" value="Unassembled WGS sequence"/>
</dbReference>